<proteinExistence type="predicted"/>
<sequence length="293" mass="32197">MAEQRSGTLLPDPADHLLSSCNGTWFSWHLLFVGFTNFIIDQQLPACWCYVLPNPLTKLKLPIVACYNIYIADLFAQGLDLNGLTSNLHNVLVGVPEAMHSDGSFRHANVIANIALNSMQIFALSHFPGNLPPSNRTANMSVQNPEGISVACRQEFRITFTTPILPLLALVFVNSDKMSSQRFVRKLAVRSHGRKQFYASQGQTTSWAIGKTARTVTCSSVLWRTSRSGNSTVLSNNDTKTRCLPEPPEVDGVIKSGVDGSSDLAPRLEMDSVRVLFEVAVVVGDDGDVFRQE</sequence>
<accession>A0A0V0RLP0</accession>
<gene>
    <name evidence="1" type="ORF">T07_14658</name>
</gene>
<evidence type="ECO:0000313" key="1">
    <source>
        <dbReference type="EMBL" id="KRX15346.1"/>
    </source>
</evidence>
<dbReference type="AlphaFoldDB" id="A0A0V0RLP0"/>
<name>A0A0V0RLP0_9BILA</name>
<reference evidence="1 2" key="1">
    <citation type="submission" date="2015-01" db="EMBL/GenBank/DDBJ databases">
        <title>Evolution of Trichinella species and genotypes.</title>
        <authorList>
            <person name="Korhonen P.K."/>
            <person name="Edoardo P."/>
            <person name="Giuseppe L.R."/>
            <person name="Gasser R.B."/>
        </authorList>
    </citation>
    <scope>NUCLEOTIDE SEQUENCE [LARGE SCALE GENOMIC DNA]</scope>
    <source>
        <strain evidence="1">ISS37</strain>
    </source>
</reference>
<dbReference type="OrthoDB" id="5931946at2759"/>
<organism evidence="1 2">
    <name type="scientific">Trichinella nelsoni</name>
    <dbReference type="NCBI Taxonomy" id="6336"/>
    <lineage>
        <taxon>Eukaryota</taxon>
        <taxon>Metazoa</taxon>
        <taxon>Ecdysozoa</taxon>
        <taxon>Nematoda</taxon>
        <taxon>Enoplea</taxon>
        <taxon>Dorylaimia</taxon>
        <taxon>Trichinellida</taxon>
        <taxon>Trichinellidae</taxon>
        <taxon>Trichinella</taxon>
    </lineage>
</organism>
<protein>
    <submittedName>
        <fullName evidence="1">Uncharacterized protein</fullName>
    </submittedName>
</protein>
<dbReference type="EMBL" id="JYDL01000134">
    <property type="protein sequence ID" value="KRX15346.1"/>
    <property type="molecule type" value="Genomic_DNA"/>
</dbReference>
<keyword evidence="2" id="KW-1185">Reference proteome</keyword>
<comment type="caution">
    <text evidence="1">The sequence shown here is derived from an EMBL/GenBank/DDBJ whole genome shotgun (WGS) entry which is preliminary data.</text>
</comment>
<evidence type="ECO:0000313" key="2">
    <source>
        <dbReference type="Proteomes" id="UP000054630"/>
    </source>
</evidence>
<dbReference type="Proteomes" id="UP000054630">
    <property type="component" value="Unassembled WGS sequence"/>
</dbReference>